<dbReference type="PANTHER" id="PTHR43353">
    <property type="entry name" value="SUCCINATE-SEMIALDEHYDE DEHYDROGENASE, MITOCHONDRIAL"/>
    <property type="match status" value="1"/>
</dbReference>
<dbReference type="InterPro" id="IPR050740">
    <property type="entry name" value="Aldehyde_DH_Superfamily"/>
</dbReference>
<organism evidence="6 7">
    <name type="scientific">Mangrovivirga halotolerans</name>
    <dbReference type="NCBI Taxonomy" id="2993936"/>
    <lineage>
        <taxon>Bacteria</taxon>
        <taxon>Pseudomonadati</taxon>
        <taxon>Bacteroidota</taxon>
        <taxon>Cytophagia</taxon>
        <taxon>Cytophagales</taxon>
        <taxon>Mangrovivirgaceae</taxon>
        <taxon>Mangrovivirga</taxon>
    </lineage>
</organism>
<feature type="domain" description="Aldehyde dehydrogenase" evidence="5">
    <location>
        <begin position="19"/>
        <end position="476"/>
    </location>
</feature>
<protein>
    <submittedName>
        <fullName evidence="6">NAD-dependent succinate-semialdehyde dehydrogenase</fullName>
    </submittedName>
</protein>
<gene>
    <name evidence="6" type="ORF">OO013_14460</name>
</gene>
<dbReference type="PROSITE" id="PS00070">
    <property type="entry name" value="ALDEHYDE_DEHYDR_CYS"/>
    <property type="match status" value="1"/>
</dbReference>
<name>A0ABT3RTH3_9BACT</name>
<comment type="similarity">
    <text evidence="1 4">Belongs to the aldehyde dehydrogenase family.</text>
</comment>
<dbReference type="InterPro" id="IPR016160">
    <property type="entry name" value="Ald_DH_CS_CYS"/>
</dbReference>
<evidence type="ECO:0000313" key="6">
    <source>
        <dbReference type="EMBL" id="MCX2745079.1"/>
    </source>
</evidence>
<dbReference type="PANTHER" id="PTHR43353:SF5">
    <property type="entry name" value="SUCCINATE-SEMIALDEHYDE DEHYDROGENASE, MITOCHONDRIAL"/>
    <property type="match status" value="1"/>
</dbReference>
<dbReference type="InterPro" id="IPR010102">
    <property type="entry name" value="Succ_semiAld_DH"/>
</dbReference>
<accession>A0ABT3RTH3</accession>
<dbReference type="InterPro" id="IPR016161">
    <property type="entry name" value="Ald_DH/histidinol_DH"/>
</dbReference>
<keyword evidence="7" id="KW-1185">Reference proteome</keyword>
<dbReference type="Pfam" id="PF00171">
    <property type="entry name" value="Aldedh"/>
    <property type="match status" value="1"/>
</dbReference>
<feature type="active site" evidence="3">
    <location>
        <position position="256"/>
    </location>
</feature>
<sequence>MSLNNKNLLRSKAYIDGNWTGATSGKTYDVKNPVDDSVITSVPDMGKEDVKKAIDIANLKFDEWSSMLAKERSEILNKWYRLLMENQEDLAILMTKEMGKPLKESRGEIAYGASFIQWFAEEAKRVYGDVIPNHAPGKRIIVIKQPVGVAGIITPWNFPLAMITRKVGPALAAGCPVVIKPAQDTPLSALAAAYLAEEAGLPAGVLNIITTSSSSEAGKELTTSDKVKKISFTGSTKVGKLLMEQSASTVKKISLELGGNAPFVVFEDADIDAAASGAVDCKFRNAGQTCVCANRILVHENVYDEFVEKFAANVRKLKVGDGLETGVDIGPLINDDAVKKVTDLVQDALDKGAKMMTGNNEPDGRFIEPIVLTNVDDSVEMFHKEIFGPVAPVYKFSSDEEAIELSNKTQFGLASYFYSRDIGRIWKIAEKLQYGMVGINEGLISTEVAPFGGVKESGMGREGSKYGIEEYINVKYMLMGGL</sequence>
<evidence type="ECO:0000256" key="1">
    <source>
        <dbReference type="ARBA" id="ARBA00009986"/>
    </source>
</evidence>
<evidence type="ECO:0000256" key="3">
    <source>
        <dbReference type="PROSITE-ProRule" id="PRU10007"/>
    </source>
</evidence>
<dbReference type="Proteomes" id="UP001209885">
    <property type="component" value="Unassembled WGS sequence"/>
</dbReference>
<dbReference type="SUPFAM" id="SSF53720">
    <property type="entry name" value="ALDH-like"/>
    <property type="match status" value="1"/>
</dbReference>
<dbReference type="NCBIfam" id="TIGR01780">
    <property type="entry name" value="SSADH"/>
    <property type="match status" value="1"/>
</dbReference>
<dbReference type="InterPro" id="IPR015590">
    <property type="entry name" value="Aldehyde_DH_dom"/>
</dbReference>
<keyword evidence="2 4" id="KW-0560">Oxidoreductase</keyword>
<reference evidence="6 7" key="1">
    <citation type="submission" date="2022-11" db="EMBL/GenBank/DDBJ databases">
        <title>The characterization of three novel Bacteroidetes species and genomic analysis of their roles in tidal elemental geochemical cycles.</title>
        <authorList>
            <person name="Ma K."/>
        </authorList>
    </citation>
    <scope>NUCLEOTIDE SEQUENCE [LARGE SCALE GENOMIC DNA]</scope>
    <source>
        <strain evidence="6 7">M17</strain>
    </source>
</reference>
<dbReference type="Gene3D" id="3.40.309.10">
    <property type="entry name" value="Aldehyde Dehydrogenase, Chain A, domain 2"/>
    <property type="match status" value="1"/>
</dbReference>
<dbReference type="InterPro" id="IPR016162">
    <property type="entry name" value="Ald_DH_N"/>
</dbReference>
<evidence type="ECO:0000259" key="5">
    <source>
        <dbReference type="Pfam" id="PF00171"/>
    </source>
</evidence>
<dbReference type="InterPro" id="IPR016163">
    <property type="entry name" value="Ald_DH_C"/>
</dbReference>
<dbReference type="EMBL" id="JAPFQN010000007">
    <property type="protein sequence ID" value="MCX2745079.1"/>
    <property type="molecule type" value="Genomic_DNA"/>
</dbReference>
<dbReference type="CDD" id="cd07103">
    <property type="entry name" value="ALDH_F5_SSADH_GabD"/>
    <property type="match status" value="1"/>
</dbReference>
<proteinExistence type="inferred from homology"/>
<evidence type="ECO:0000313" key="7">
    <source>
        <dbReference type="Proteomes" id="UP001209885"/>
    </source>
</evidence>
<evidence type="ECO:0000256" key="4">
    <source>
        <dbReference type="RuleBase" id="RU003345"/>
    </source>
</evidence>
<dbReference type="RefSeq" id="WP_266057622.1">
    <property type="nucleotide sequence ID" value="NZ_JAPFQN010000007.1"/>
</dbReference>
<evidence type="ECO:0000256" key="2">
    <source>
        <dbReference type="ARBA" id="ARBA00023002"/>
    </source>
</evidence>
<dbReference type="Gene3D" id="3.40.605.10">
    <property type="entry name" value="Aldehyde Dehydrogenase, Chain A, domain 1"/>
    <property type="match status" value="1"/>
</dbReference>
<dbReference type="InterPro" id="IPR029510">
    <property type="entry name" value="Ald_DH_CS_GLU"/>
</dbReference>
<comment type="caution">
    <text evidence="6">The sequence shown here is derived from an EMBL/GenBank/DDBJ whole genome shotgun (WGS) entry which is preliminary data.</text>
</comment>
<dbReference type="PROSITE" id="PS00687">
    <property type="entry name" value="ALDEHYDE_DEHYDR_GLU"/>
    <property type="match status" value="1"/>
</dbReference>